<comment type="caution">
    <text evidence="1">The sequence shown here is derived from an EMBL/GenBank/DDBJ whole genome shotgun (WGS) entry which is preliminary data.</text>
</comment>
<accession>A0AAE3T6M4</accession>
<dbReference type="AlphaFoldDB" id="A0AAE3T6M4"/>
<name>A0AAE3T6M4_9RHOB</name>
<dbReference type="EMBL" id="JARGYC010000003">
    <property type="protein sequence ID" value="MDF0599450.1"/>
    <property type="molecule type" value="Genomic_DNA"/>
</dbReference>
<dbReference type="RefSeq" id="WP_275565596.1">
    <property type="nucleotide sequence ID" value="NZ_JARGYC010000003.1"/>
</dbReference>
<protein>
    <submittedName>
        <fullName evidence="1">Uncharacterized protein</fullName>
    </submittedName>
</protein>
<dbReference type="Proteomes" id="UP001220964">
    <property type="component" value="Unassembled WGS sequence"/>
</dbReference>
<organism evidence="1 2">
    <name type="scientific">Psychromarinibacter sediminicola</name>
    <dbReference type="NCBI Taxonomy" id="3033385"/>
    <lineage>
        <taxon>Bacteria</taxon>
        <taxon>Pseudomonadati</taxon>
        <taxon>Pseudomonadota</taxon>
        <taxon>Alphaproteobacteria</taxon>
        <taxon>Rhodobacterales</taxon>
        <taxon>Paracoccaceae</taxon>
        <taxon>Psychromarinibacter</taxon>
    </lineage>
</organism>
<evidence type="ECO:0000313" key="2">
    <source>
        <dbReference type="Proteomes" id="UP001220964"/>
    </source>
</evidence>
<reference evidence="1" key="1">
    <citation type="submission" date="2023-03" db="EMBL/GenBank/DDBJ databases">
        <title>Multiphase analysis and comparison of six strains from genera Psychromarinibacter, Lutimaribacter, and Maritimibacter, including a novel species: Psychromarinibacter sediminicola sp. nov.</title>
        <authorList>
            <person name="Wang Y.-H."/>
            <person name="Ye M.-Q."/>
            <person name="Du Z.-J."/>
        </authorList>
    </citation>
    <scope>NUCLEOTIDE SEQUENCE</scope>
    <source>
        <strain evidence="1">C21-152</strain>
    </source>
</reference>
<proteinExistence type="predicted"/>
<evidence type="ECO:0000313" key="1">
    <source>
        <dbReference type="EMBL" id="MDF0599450.1"/>
    </source>
</evidence>
<dbReference type="Gene3D" id="3.40.50.150">
    <property type="entry name" value="Vaccinia Virus protein VP39"/>
    <property type="match status" value="1"/>
</dbReference>
<dbReference type="InterPro" id="IPR029063">
    <property type="entry name" value="SAM-dependent_MTases_sf"/>
</dbReference>
<sequence length="200" mass="22549">MNAPETPQIERPALTLPPAEAAWLQERYAAAGVILEYGSGGSTVIAAELGKTVFSVESDRDWAAMMAGYFDAHPPEGAVHLHPVNIGPTGKWGSPRNENGWRNYHKYPVTVWDRKDFRQPDLVLIDGRFRAACLVATMIRTARPVTVLFDDYVGRKPYHAVERWIAPAETRGRMARFEVEPWQIPPQDLAQVLILFNRQQ</sequence>
<gene>
    <name evidence="1" type="ORF">P1J78_01780</name>
</gene>
<keyword evidence="2" id="KW-1185">Reference proteome</keyword>